<name>A0A8I6RNF1_CIMLE</name>
<dbReference type="OMA" id="FNDEDHA"/>
<dbReference type="Pfam" id="PF23150">
    <property type="entry name" value="CFAP61_dimer"/>
    <property type="match status" value="1"/>
</dbReference>
<evidence type="ECO:0000313" key="4">
    <source>
        <dbReference type="Proteomes" id="UP000494040"/>
    </source>
</evidence>
<keyword evidence="1" id="KW-1133">Transmembrane helix</keyword>
<dbReference type="Gene3D" id="3.50.50.60">
    <property type="entry name" value="FAD/NAD(P)-binding domain"/>
    <property type="match status" value="2"/>
</dbReference>
<keyword evidence="1" id="KW-0472">Membrane</keyword>
<dbReference type="SUPFAM" id="SSF51905">
    <property type="entry name" value="FAD/NAD(P)-binding domain"/>
    <property type="match status" value="1"/>
</dbReference>
<dbReference type="EnsemblMetazoa" id="XM_014391625.1">
    <property type="protein sequence ID" value="XP_014247111.1"/>
    <property type="gene ID" value="LOC106665298"/>
</dbReference>
<dbReference type="Proteomes" id="UP000494040">
    <property type="component" value="Unassembled WGS sequence"/>
</dbReference>
<reference evidence="3" key="1">
    <citation type="submission" date="2022-01" db="UniProtKB">
        <authorList>
            <consortium name="EnsemblMetazoa"/>
        </authorList>
    </citation>
    <scope>IDENTIFICATION</scope>
</reference>
<sequence length="803" mass="93613">MVNNLVYQREILRALIENQDELKCYVLLVYGIIIGFAIVCPEKNPDYLKFHFDLEKYMKFKLHCIPNHGYVKHFMVSKLFQRYTRFFLRGIMHMSGFTSLYHTVYPTHIASKFEDFTPLSGIKFWMPVRPRLVPIYSPSLRQNQPAFLMANDYPPFALYYTNYRLSSLNRSFNDSHIVVVGASETGLSFIENLIFQQNTPYVAAVNITLVTMHRFPRKYKYQQIIETMMPKNGKYNLKYISKLGLENLIRIVDGTVTAVDRDMKQLVIDNNYFLMYDFLFLFCGTQFGNPELEKVQDFERRCTVPYDMKLTLRTLDRENPENLFTLNSPHDAFLSLEYIKSLDPTPVGKIIVYGSHIGALSCIEGLLTFGVPGNRIVYVETKSLRPHAIDQFNDPTVYKEISMILKILRITVYKKYTFSSFDLNKDTGKIEKVYFESQNNISSLECLVMFSFSDKQVNIKTVLALIKAHLVYDGKLVIDENFNTNDPYIFAAGPMTKYSRSYYAPCFNHEWYNSTEVGAELASRVPEIIKMPGYARLSPSGLIRFKMPNVTHCMLPGTRYCLLVRSPGPLMPIQTLLSTQKNFSKILLTGQIENPEQIGYFRIIMDSFNCVRDMVCVSSIPIDARNLINVYGMHDMMLNNIVARYYSQLIQDFYEYFKQPWAYVLYHDRFPQLLDDISKQYLKKLPHSKWTFVELVAYAVKLNKWKKIPEKSGLLLEDIFNYVPILKERIKAIFLKFLEDNSDQLPMFVTDSYLQALFASTQSDIIFDFQNVLRGVKPFVQPRIEVAEPAHVQYETMYYEKIN</sequence>
<dbReference type="OrthoDB" id="382863at2759"/>
<dbReference type="AlphaFoldDB" id="A0A8I6RNF1"/>
<dbReference type="InterPro" id="IPR036188">
    <property type="entry name" value="FAD/NAD-bd_sf"/>
</dbReference>
<proteinExistence type="predicted"/>
<keyword evidence="1" id="KW-0812">Transmembrane</keyword>
<dbReference type="PANTHER" id="PTHR21178">
    <property type="entry name" value="CILIA- AND FLAGELLA-ASSOCIATED PROTEIN 61"/>
    <property type="match status" value="1"/>
</dbReference>
<dbReference type="KEGG" id="clec:106665298"/>
<accession>A0A8I6RNF1</accession>
<feature type="transmembrane region" description="Helical" evidence="1">
    <location>
        <begin position="22"/>
        <end position="39"/>
    </location>
</feature>
<protein>
    <recommendedName>
        <fullName evidence="2">CFAP61 dimerisation domain-containing protein</fullName>
    </recommendedName>
</protein>
<keyword evidence="4" id="KW-1185">Reference proteome</keyword>
<dbReference type="PANTHER" id="PTHR21178:SF8">
    <property type="entry name" value="CILIA- AND FLAGELLA-ASSOCIATED PROTEIN 61"/>
    <property type="match status" value="1"/>
</dbReference>
<evidence type="ECO:0000313" key="3">
    <source>
        <dbReference type="EnsemblMetazoa" id="XP_014247111.1"/>
    </source>
</evidence>
<feature type="domain" description="CFAP61 dimerisation" evidence="2">
    <location>
        <begin position="544"/>
        <end position="665"/>
    </location>
</feature>
<dbReference type="GeneID" id="106665298"/>
<evidence type="ECO:0000256" key="1">
    <source>
        <dbReference type="SAM" id="Phobius"/>
    </source>
</evidence>
<dbReference type="InterPro" id="IPR038884">
    <property type="entry name" value="CFAP61"/>
</dbReference>
<dbReference type="RefSeq" id="XP_014247111.1">
    <property type="nucleotide sequence ID" value="XM_014391625.1"/>
</dbReference>
<organism evidence="3 4">
    <name type="scientific">Cimex lectularius</name>
    <name type="common">Bed bug</name>
    <name type="synonym">Acanthia lectularia</name>
    <dbReference type="NCBI Taxonomy" id="79782"/>
    <lineage>
        <taxon>Eukaryota</taxon>
        <taxon>Metazoa</taxon>
        <taxon>Ecdysozoa</taxon>
        <taxon>Arthropoda</taxon>
        <taxon>Hexapoda</taxon>
        <taxon>Insecta</taxon>
        <taxon>Pterygota</taxon>
        <taxon>Neoptera</taxon>
        <taxon>Paraneoptera</taxon>
        <taxon>Hemiptera</taxon>
        <taxon>Heteroptera</taxon>
        <taxon>Panheteroptera</taxon>
        <taxon>Cimicomorpha</taxon>
        <taxon>Cimicidae</taxon>
        <taxon>Cimex</taxon>
    </lineage>
</organism>
<evidence type="ECO:0000259" key="2">
    <source>
        <dbReference type="Pfam" id="PF23150"/>
    </source>
</evidence>
<dbReference type="InterPro" id="IPR056299">
    <property type="entry name" value="CFAP61_dimer"/>
</dbReference>